<proteinExistence type="predicted"/>
<dbReference type="EMBL" id="ML210186">
    <property type="protein sequence ID" value="TFK25406.1"/>
    <property type="molecule type" value="Genomic_DNA"/>
</dbReference>
<protein>
    <submittedName>
        <fullName evidence="1">Uncharacterized protein</fullName>
    </submittedName>
</protein>
<evidence type="ECO:0000313" key="2">
    <source>
        <dbReference type="Proteomes" id="UP000307440"/>
    </source>
</evidence>
<keyword evidence="2" id="KW-1185">Reference proteome</keyword>
<organism evidence="1 2">
    <name type="scientific">Coprinopsis marcescibilis</name>
    <name type="common">Agaric fungus</name>
    <name type="synonym">Psathyrella marcescibilis</name>
    <dbReference type="NCBI Taxonomy" id="230819"/>
    <lineage>
        <taxon>Eukaryota</taxon>
        <taxon>Fungi</taxon>
        <taxon>Dikarya</taxon>
        <taxon>Basidiomycota</taxon>
        <taxon>Agaricomycotina</taxon>
        <taxon>Agaricomycetes</taxon>
        <taxon>Agaricomycetidae</taxon>
        <taxon>Agaricales</taxon>
        <taxon>Agaricineae</taxon>
        <taxon>Psathyrellaceae</taxon>
        <taxon>Coprinopsis</taxon>
    </lineage>
</organism>
<reference evidence="1 2" key="1">
    <citation type="journal article" date="2019" name="Nat. Ecol. Evol.">
        <title>Megaphylogeny resolves global patterns of mushroom evolution.</title>
        <authorList>
            <person name="Varga T."/>
            <person name="Krizsan K."/>
            <person name="Foldi C."/>
            <person name="Dima B."/>
            <person name="Sanchez-Garcia M."/>
            <person name="Sanchez-Ramirez S."/>
            <person name="Szollosi G.J."/>
            <person name="Szarkandi J.G."/>
            <person name="Papp V."/>
            <person name="Albert L."/>
            <person name="Andreopoulos W."/>
            <person name="Angelini C."/>
            <person name="Antonin V."/>
            <person name="Barry K.W."/>
            <person name="Bougher N.L."/>
            <person name="Buchanan P."/>
            <person name="Buyck B."/>
            <person name="Bense V."/>
            <person name="Catcheside P."/>
            <person name="Chovatia M."/>
            <person name="Cooper J."/>
            <person name="Damon W."/>
            <person name="Desjardin D."/>
            <person name="Finy P."/>
            <person name="Geml J."/>
            <person name="Haridas S."/>
            <person name="Hughes K."/>
            <person name="Justo A."/>
            <person name="Karasinski D."/>
            <person name="Kautmanova I."/>
            <person name="Kiss B."/>
            <person name="Kocsube S."/>
            <person name="Kotiranta H."/>
            <person name="LaButti K.M."/>
            <person name="Lechner B.E."/>
            <person name="Liimatainen K."/>
            <person name="Lipzen A."/>
            <person name="Lukacs Z."/>
            <person name="Mihaltcheva S."/>
            <person name="Morgado L.N."/>
            <person name="Niskanen T."/>
            <person name="Noordeloos M.E."/>
            <person name="Ohm R.A."/>
            <person name="Ortiz-Santana B."/>
            <person name="Ovrebo C."/>
            <person name="Racz N."/>
            <person name="Riley R."/>
            <person name="Savchenko A."/>
            <person name="Shiryaev A."/>
            <person name="Soop K."/>
            <person name="Spirin V."/>
            <person name="Szebenyi C."/>
            <person name="Tomsovsky M."/>
            <person name="Tulloss R.E."/>
            <person name="Uehling J."/>
            <person name="Grigoriev I.V."/>
            <person name="Vagvolgyi C."/>
            <person name="Papp T."/>
            <person name="Martin F.M."/>
            <person name="Miettinen O."/>
            <person name="Hibbett D.S."/>
            <person name="Nagy L.G."/>
        </authorList>
    </citation>
    <scope>NUCLEOTIDE SEQUENCE [LARGE SCALE GENOMIC DNA]</scope>
    <source>
        <strain evidence="1 2">CBS 121175</strain>
    </source>
</reference>
<name>A0A5C3KXX1_COPMA</name>
<accession>A0A5C3KXX1</accession>
<gene>
    <name evidence="1" type="ORF">FA15DRAFT_693776</name>
</gene>
<dbReference type="Proteomes" id="UP000307440">
    <property type="component" value="Unassembled WGS sequence"/>
</dbReference>
<dbReference type="AlphaFoldDB" id="A0A5C3KXX1"/>
<sequence>MFPSGTMDFLRRTAFRQCTSRVYVPNGRILGWKRDVYLHIAAIYGGPLTGGYCEAWTRWRLVEAVKCVLTGKPGKPQKSGAPMEWWTDPEVEEAQEAFVTKRDDDDIDDIMTDKTEGNQSKVSPALARCDRLWHPNVRSWVEDMRLATKEAFKSFLGLLLTCGHKDWHRADTLANDEIGGGWTVGYGGGFRLRVLTSESRKRVLPAIPL</sequence>
<evidence type="ECO:0000313" key="1">
    <source>
        <dbReference type="EMBL" id="TFK25406.1"/>
    </source>
</evidence>